<sequence>MMYDLPTSLEVCGTGYPIETDFRVILDIFSVLSAVELTSEEKCVGVLGMFYPGFFTMPGEHMEEAIKQCFWFINGGNEEAQKKSTKLMDWEQDFRLLIAPINRIAGQEVRALPYLHWWTFLSYYGEIGDCYFAQIVRIRDLKAKGKLKDKADREFYRRNRDAIDIKRRYSEAEEEIIKGWT</sequence>
<protein>
    <recommendedName>
        <fullName evidence="2">Bacteriophage Gp15 protein</fullName>
    </recommendedName>
</protein>
<evidence type="ECO:0000313" key="1">
    <source>
        <dbReference type="EMBL" id="DAD81752.1"/>
    </source>
</evidence>
<proteinExistence type="predicted"/>
<organism evidence="1">
    <name type="scientific">Siphoviridae sp. ctHxr66</name>
    <dbReference type="NCBI Taxonomy" id="2826237"/>
    <lineage>
        <taxon>Viruses</taxon>
        <taxon>Duplodnaviria</taxon>
        <taxon>Heunggongvirae</taxon>
        <taxon>Uroviricota</taxon>
        <taxon>Caudoviricetes</taxon>
    </lineage>
</organism>
<dbReference type="InterPro" id="IPR009660">
    <property type="entry name" value="Phage_A500_Gp15"/>
</dbReference>
<dbReference type="Pfam" id="PF06854">
    <property type="entry name" value="Phage_Gp15"/>
    <property type="match status" value="1"/>
</dbReference>
<evidence type="ECO:0008006" key="2">
    <source>
        <dbReference type="Google" id="ProtNLM"/>
    </source>
</evidence>
<accession>A0A8S5MHQ8</accession>
<dbReference type="EMBL" id="BK014907">
    <property type="protein sequence ID" value="DAD81752.1"/>
    <property type="molecule type" value="Genomic_DNA"/>
</dbReference>
<reference evidence="1" key="1">
    <citation type="journal article" date="2021" name="Proc. Natl. Acad. Sci. U.S.A.">
        <title>A Catalog of Tens of Thousands of Viruses from Human Metagenomes Reveals Hidden Associations with Chronic Diseases.</title>
        <authorList>
            <person name="Tisza M.J."/>
            <person name="Buck C.B."/>
        </authorList>
    </citation>
    <scope>NUCLEOTIDE SEQUENCE</scope>
    <source>
        <strain evidence="1">CtHxr66</strain>
    </source>
</reference>
<name>A0A8S5MHQ8_9CAUD</name>